<feature type="signal peptide" evidence="1">
    <location>
        <begin position="1"/>
        <end position="23"/>
    </location>
</feature>
<evidence type="ECO:0000313" key="2">
    <source>
        <dbReference type="EMBL" id="KAE8394093.1"/>
    </source>
</evidence>
<evidence type="ECO:0000256" key="1">
    <source>
        <dbReference type="SAM" id="SignalP"/>
    </source>
</evidence>
<dbReference type="EMBL" id="ML735225">
    <property type="protein sequence ID" value="KAE8394093.1"/>
    <property type="molecule type" value="Genomic_DNA"/>
</dbReference>
<name>A0A5N7CKS9_PETAA</name>
<organism evidence="2">
    <name type="scientific">Petromyces alliaceus</name>
    <name type="common">Aspergillus alliaceus</name>
    <dbReference type="NCBI Taxonomy" id="209559"/>
    <lineage>
        <taxon>Eukaryota</taxon>
        <taxon>Fungi</taxon>
        <taxon>Dikarya</taxon>
        <taxon>Ascomycota</taxon>
        <taxon>Pezizomycotina</taxon>
        <taxon>Eurotiomycetes</taxon>
        <taxon>Eurotiomycetidae</taxon>
        <taxon>Eurotiales</taxon>
        <taxon>Aspergillaceae</taxon>
        <taxon>Aspergillus</taxon>
        <taxon>Aspergillus subgen. Circumdati</taxon>
    </lineage>
</organism>
<dbReference type="Proteomes" id="UP000326877">
    <property type="component" value="Unassembled WGS sequence"/>
</dbReference>
<feature type="chain" id="PRO_5024866262" description="Secreted protein" evidence="1">
    <location>
        <begin position="24"/>
        <end position="84"/>
    </location>
</feature>
<accession>A0A5N7CKS9</accession>
<proteinExistence type="predicted"/>
<reference evidence="2" key="1">
    <citation type="submission" date="2019-04" db="EMBL/GenBank/DDBJ databases">
        <title>Friends and foes A comparative genomics studyof 23 Aspergillus species from section Flavi.</title>
        <authorList>
            <consortium name="DOE Joint Genome Institute"/>
            <person name="Kjaerbolling I."/>
            <person name="Vesth T."/>
            <person name="Frisvad J.C."/>
            <person name="Nybo J.L."/>
            <person name="Theobald S."/>
            <person name="Kildgaard S."/>
            <person name="Isbrandt T."/>
            <person name="Kuo A."/>
            <person name="Sato A."/>
            <person name="Lyhne E.K."/>
            <person name="Kogle M.E."/>
            <person name="Wiebenga A."/>
            <person name="Kun R.S."/>
            <person name="Lubbers R.J."/>
            <person name="Makela M.R."/>
            <person name="Barry K."/>
            <person name="Chovatia M."/>
            <person name="Clum A."/>
            <person name="Daum C."/>
            <person name="Haridas S."/>
            <person name="He G."/>
            <person name="LaButti K."/>
            <person name="Lipzen A."/>
            <person name="Mondo S."/>
            <person name="Riley R."/>
            <person name="Salamov A."/>
            <person name="Simmons B.A."/>
            <person name="Magnuson J.K."/>
            <person name="Henrissat B."/>
            <person name="Mortensen U.H."/>
            <person name="Larsen T.O."/>
            <person name="Devries R.P."/>
            <person name="Grigoriev I.V."/>
            <person name="Machida M."/>
            <person name="Baker S.E."/>
            <person name="Andersen M.R."/>
        </authorList>
    </citation>
    <scope>NUCLEOTIDE SEQUENCE [LARGE SCALE GENOMIC DNA]</scope>
    <source>
        <strain evidence="2">IBT 14317</strain>
    </source>
</reference>
<dbReference type="AlphaFoldDB" id="A0A5N7CKS9"/>
<evidence type="ECO:0008006" key="3">
    <source>
        <dbReference type="Google" id="ProtNLM"/>
    </source>
</evidence>
<sequence>MSRLRRCAVVLQLAAALPVQVHCVALVRCGPCAHAPQRILQFQDLCFNTSPRLYPRPWRVLHARATVTRAKSKSGRSRCRYPVG</sequence>
<keyword evidence="1" id="KW-0732">Signal</keyword>
<protein>
    <recommendedName>
        <fullName evidence="3">Secreted protein</fullName>
    </recommendedName>
</protein>
<gene>
    <name evidence="2" type="ORF">BDV23DRAFT_147896</name>
</gene>